<keyword evidence="2" id="KW-0489">Methyltransferase</keyword>
<dbReference type="AlphaFoldDB" id="F4GID5"/>
<name>F4GID5_PARC1</name>
<dbReference type="STRING" id="760011.Spico_0414"/>
<dbReference type="CDD" id="cd02440">
    <property type="entry name" value="AdoMet_MTases"/>
    <property type="match status" value="1"/>
</dbReference>
<dbReference type="HOGENOM" id="CLU_868507_0_0_12"/>
<reference evidence="2 3" key="2">
    <citation type="journal article" date="2012" name="Stand. Genomic Sci.">
        <title>Complete genome sequence of the termite hindgut bacterium Spirochaeta coccoides type strain (SPN1(T)), reclassification in the genus Sphaerochaeta as Sphaerochaeta coccoides comb. nov. and emendations of the family Spirochaetaceae and the genus Sphaerochaeta.</title>
        <authorList>
            <person name="Abt B."/>
            <person name="Han C."/>
            <person name="Scheuner C."/>
            <person name="Lu M."/>
            <person name="Lapidus A."/>
            <person name="Nolan M."/>
            <person name="Lucas S."/>
            <person name="Hammon N."/>
            <person name="Deshpande S."/>
            <person name="Cheng J.F."/>
            <person name="Tapia R."/>
            <person name="Goodwin L.A."/>
            <person name="Pitluck S."/>
            <person name="Liolios K."/>
            <person name="Pagani I."/>
            <person name="Ivanova N."/>
            <person name="Mavromatis K."/>
            <person name="Mikhailova N."/>
            <person name="Huntemann M."/>
            <person name="Pati A."/>
            <person name="Chen A."/>
            <person name="Palaniappan K."/>
            <person name="Land M."/>
            <person name="Hauser L."/>
            <person name="Brambilla E.M."/>
            <person name="Rohde M."/>
            <person name="Spring S."/>
            <person name="Gronow S."/>
            <person name="Goker M."/>
            <person name="Woyke T."/>
            <person name="Bristow J."/>
            <person name="Eisen J.A."/>
            <person name="Markowitz V."/>
            <person name="Hugenholtz P."/>
            <person name="Kyrpides N.C."/>
            <person name="Klenk H.P."/>
            <person name="Detter J.C."/>
        </authorList>
    </citation>
    <scope>NUCLEOTIDE SEQUENCE [LARGE SCALE GENOMIC DNA]</scope>
    <source>
        <strain evidence="3">ATCC BAA-1237 / DSM 17374 / SPN1</strain>
    </source>
</reference>
<keyword evidence="2" id="KW-0808">Transferase</keyword>
<dbReference type="KEGG" id="scc:Spico_0414"/>
<dbReference type="SUPFAM" id="SSF53335">
    <property type="entry name" value="S-adenosyl-L-methionine-dependent methyltransferases"/>
    <property type="match status" value="1"/>
</dbReference>
<accession>F4GID5</accession>
<dbReference type="OrthoDB" id="9765084at2"/>
<evidence type="ECO:0000259" key="1">
    <source>
        <dbReference type="Pfam" id="PF13847"/>
    </source>
</evidence>
<organism evidence="2 3">
    <name type="scientific">Parasphaerochaeta coccoides (strain ATCC BAA-1237 / DSM 17374 / SPN1)</name>
    <name type="common">Sphaerochaeta coccoides</name>
    <dbReference type="NCBI Taxonomy" id="760011"/>
    <lineage>
        <taxon>Bacteria</taxon>
        <taxon>Pseudomonadati</taxon>
        <taxon>Spirochaetota</taxon>
        <taxon>Spirochaetia</taxon>
        <taxon>Spirochaetales</taxon>
        <taxon>Sphaerochaetaceae</taxon>
        <taxon>Parasphaerochaeta</taxon>
    </lineage>
</organism>
<dbReference type="Pfam" id="PF13847">
    <property type="entry name" value="Methyltransf_31"/>
    <property type="match status" value="1"/>
</dbReference>
<dbReference type="InterPro" id="IPR025714">
    <property type="entry name" value="Methyltranfer_dom"/>
</dbReference>
<dbReference type="GO" id="GO:0032259">
    <property type="term" value="P:methylation"/>
    <property type="evidence" value="ECO:0007669"/>
    <property type="project" value="UniProtKB-KW"/>
</dbReference>
<dbReference type="GO" id="GO:0008168">
    <property type="term" value="F:methyltransferase activity"/>
    <property type="evidence" value="ECO:0007669"/>
    <property type="project" value="UniProtKB-KW"/>
</dbReference>
<dbReference type="Gene3D" id="3.40.50.150">
    <property type="entry name" value="Vaccinia Virus protein VP39"/>
    <property type="match status" value="1"/>
</dbReference>
<protein>
    <submittedName>
        <fullName evidence="2">Methyltransferase type 12</fullName>
    </submittedName>
</protein>
<dbReference type="EMBL" id="CP002659">
    <property type="protein sequence ID" value="AEC01643.1"/>
    <property type="molecule type" value="Genomic_DNA"/>
</dbReference>
<gene>
    <name evidence="2" type="ordered locus">Spico_0414</name>
</gene>
<feature type="domain" description="Methyltransferase" evidence="1">
    <location>
        <begin position="34"/>
        <end position="138"/>
    </location>
</feature>
<sequence length="320" mass="38456">MSFRLDWLKTKESQYDINLWRDKYFFGFDSSVIKSARKIMDYGCGVGYYLIPLSQQEEYEVIGVEKDLDIIGYLESIGQKNVINLTRFEEIVKNESMKFDLILLIDVLHNYYFSMTDRALLILKLKKCLYEHGRIVVTFNHISENERERICYIFHMLGFQLYEKTKLKVIHDGLLKFETFYFFSLESNTKQTDNFFPFLFSNVKDDILKKLAYSLHTNSFIDMEKYVENISEQYKKIYLENFFQILVDSKKFEKIFLLLREPFEIKYKNDEFGAEIISVNNRLKEQNKRFGDIFFWKDSLLEIIISSKDDTIKIHYISFK</sequence>
<evidence type="ECO:0000313" key="3">
    <source>
        <dbReference type="Proteomes" id="UP000007939"/>
    </source>
</evidence>
<dbReference type="InterPro" id="IPR029063">
    <property type="entry name" value="SAM-dependent_MTases_sf"/>
</dbReference>
<dbReference type="RefSeq" id="WP_013739039.1">
    <property type="nucleotide sequence ID" value="NC_015436.1"/>
</dbReference>
<proteinExistence type="predicted"/>
<keyword evidence="3" id="KW-1185">Reference proteome</keyword>
<dbReference type="Proteomes" id="UP000007939">
    <property type="component" value="Chromosome"/>
</dbReference>
<evidence type="ECO:0000313" key="2">
    <source>
        <dbReference type="EMBL" id="AEC01643.1"/>
    </source>
</evidence>
<reference evidence="3" key="1">
    <citation type="submission" date="2011-04" db="EMBL/GenBank/DDBJ databases">
        <title>The complete genome of Spirochaeta coccoides DSM 17374.</title>
        <authorList>
            <person name="Lucas S."/>
            <person name="Copeland A."/>
            <person name="Lapidus A."/>
            <person name="Bruce D."/>
            <person name="Goodwin L."/>
            <person name="Pitluck S."/>
            <person name="Peters L."/>
            <person name="Kyrpides N."/>
            <person name="Mavromatis K."/>
            <person name="Pagani I."/>
            <person name="Ivanova N."/>
            <person name="Ovchinnikova G."/>
            <person name="Lu M."/>
            <person name="Detter J.C."/>
            <person name="Tapia R."/>
            <person name="Han C."/>
            <person name="Land M."/>
            <person name="Hauser L."/>
            <person name="Markowitz V."/>
            <person name="Cheng J.-F."/>
            <person name="Hugenholtz P."/>
            <person name="Woyke T."/>
            <person name="Wu D."/>
            <person name="Spring S."/>
            <person name="Schroeder M."/>
            <person name="Brambilla E."/>
            <person name="Klenk H.-P."/>
            <person name="Eisen J.A."/>
        </authorList>
    </citation>
    <scope>NUCLEOTIDE SEQUENCE [LARGE SCALE GENOMIC DNA]</scope>
    <source>
        <strain evidence="3">ATCC BAA-1237 / DSM 17374 / SPN1</strain>
    </source>
</reference>